<organism evidence="1 2">
    <name type="scientific">Solimonas marina</name>
    <dbReference type="NCBI Taxonomy" id="2714601"/>
    <lineage>
        <taxon>Bacteria</taxon>
        <taxon>Pseudomonadati</taxon>
        <taxon>Pseudomonadota</taxon>
        <taxon>Gammaproteobacteria</taxon>
        <taxon>Nevskiales</taxon>
        <taxon>Nevskiaceae</taxon>
        <taxon>Solimonas</taxon>
    </lineage>
</organism>
<sequence length="251" mass="26775">MVYETSDVARFDYDPGTLQQLGLLIEPQRTNLYPYSQDAAQWNPSNITIVNNFSVAPDGTITGNKLTTTANSSFVRTGAVAVAPGNTYTLSSYYQNIEAGLARRFYNVTSGSELSAPALPIVGTPWAKISNSVLIPSGCTSAYFYPLYLNPGNGNGLEVTMAQVEPGADVTSYIKNPGSSSVTRAADTCVLTLPRTCDLLVQDRNGGEWRSGVPAGNYNLLPRNGSGYRVRKVTAYPLGVAATNPDWAVAA</sequence>
<dbReference type="AlphaFoldDB" id="A0A969W6Q6"/>
<protein>
    <submittedName>
        <fullName evidence="1">Uncharacterized protein</fullName>
    </submittedName>
</protein>
<dbReference type="RefSeq" id="WP_168146853.1">
    <property type="nucleotide sequence ID" value="NZ_JAAVXB010000002.1"/>
</dbReference>
<proteinExistence type="predicted"/>
<dbReference type="Proteomes" id="UP000653472">
    <property type="component" value="Unassembled WGS sequence"/>
</dbReference>
<gene>
    <name evidence="1" type="ORF">G7Y82_04675</name>
</gene>
<evidence type="ECO:0000313" key="2">
    <source>
        <dbReference type="Proteomes" id="UP000653472"/>
    </source>
</evidence>
<comment type="caution">
    <text evidence="1">The sequence shown here is derived from an EMBL/GenBank/DDBJ whole genome shotgun (WGS) entry which is preliminary data.</text>
</comment>
<reference evidence="1" key="1">
    <citation type="submission" date="2020-03" db="EMBL/GenBank/DDBJ databases">
        <title>Solimonas marina sp. nov., isolated from deep seawater of the Pacific Ocean.</title>
        <authorList>
            <person name="Liu X."/>
            <person name="Lai Q."/>
            <person name="Sun F."/>
            <person name="Gai Y."/>
            <person name="Li G."/>
            <person name="Shao Z."/>
        </authorList>
    </citation>
    <scope>NUCLEOTIDE SEQUENCE</scope>
    <source>
        <strain evidence="1">C16B3</strain>
    </source>
</reference>
<keyword evidence="2" id="KW-1185">Reference proteome</keyword>
<evidence type="ECO:0000313" key="1">
    <source>
        <dbReference type="EMBL" id="NKF21602.1"/>
    </source>
</evidence>
<name>A0A969W6Q6_9GAMM</name>
<dbReference type="EMBL" id="JAAVXB010000002">
    <property type="protein sequence ID" value="NKF21602.1"/>
    <property type="molecule type" value="Genomic_DNA"/>
</dbReference>
<accession>A0A969W6Q6</accession>